<dbReference type="PANTHER" id="PTHR22926">
    <property type="entry name" value="PHOSPHO-N-ACETYLMURAMOYL-PENTAPEPTIDE-TRANSFERASE"/>
    <property type="match status" value="1"/>
</dbReference>
<dbReference type="RefSeq" id="WP_345304099.1">
    <property type="nucleotide sequence ID" value="NZ_BAABJE010000015.1"/>
</dbReference>
<dbReference type="Pfam" id="PF00953">
    <property type="entry name" value="Glycos_transf_4"/>
    <property type="match status" value="1"/>
</dbReference>
<evidence type="ECO:0000256" key="6">
    <source>
        <dbReference type="ARBA" id="ARBA00023136"/>
    </source>
</evidence>
<evidence type="ECO:0000313" key="8">
    <source>
        <dbReference type="EMBL" id="GAA4801011.1"/>
    </source>
</evidence>
<dbReference type="Proteomes" id="UP001499959">
    <property type="component" value="Unassembled WGS sequence"/>
</dbReference>
<evidence type="ECO:0000256" key="2">
    <source>
        <dbReference type="ARBA" id="ARBA00022475"/>
    </source>
</evidence>
<keyword evidence="4 7" id="KW-0812">Transmembrane</keyword>
<dbReference type="CDD" id="cd06854">
    <property type="entry name" value="GT_WbpL_WbcO_like"/>
    <property type="match status" value="1"/>
</dbReference>
<evidence type="ECO:0000256" key="3">
    <source>
        <dbReference type="ARBA" id="ARBA00022679"/>
    </source>
</evidence>
<name>A0ABP9C009_9GAMM</name>
<sequence length="339" mass="36494">MTLPVGTLLWCALFAAIAAAATWAARVYALRRRMLDEPGERRSHTVATPRGGGIAIVIAMLVAIIAVALRQPREIVLLVCAGFGLLLVAGIGWIDDHRPLSPWSRLAVHIVASGWLMAGFYLSGSSAEVSLLVFMLSLVLVNIWNFMDGIDGLASTQAILVASALSWLSWLVGAMAAVHLGLAFIAAVFGFLPFNFPKARIFLGDVGSGALGFMLALLAGWVLDGLRPAAWPLLLLPFGAFLLDAGLTLASRMLRGDRWWTPHVEHAYQRWARHGGGHVRVTVGYAVWTALGCAAMVWLSGGDGRGIAMLAALWVVFGCGLWRWLRGRYDRMENLGVGA</sequence>
<feature type="transmembrane region" description="Helical" evidence="7">
    <location>
        <begin position="201"/>
        <end position="223"/>
    </location>
</feature>
<proteinExistence type="predicted"/>
<feature type="transmembrane region" description="Helical" evidence="7">
    <location>
        <begin position="306"/>
        <end position="325"/>
    </location>
</feature>
<dbReference type="InterPro" id="IPR000715">
    <property type="entry name" value="Glycosyl_transferase_4"/>
</dbReference>
<feature type="transmembrane region" description="Helical" evidence="7">
    <location>
        <begin position="75"/>
        <end position="94"/>
    </location>
</feature>
<dbReference type="PANTHER" id="PTHR22926:SF3">
    <property type="entry name" value="UNDECAPRENYL-PHOSPHATE ALPHA-N-ACETYLGLUCOSAMINYL 1-PHOSPHATE TRANSFERASE"/>
    <property type="match status" value="1"/>
</dbReference>
<feature type="transmembrane region" description="Helical" evidence="7">
    <location>
        <begin position="279"/>
        <end position="300"/>
    </location>
</feature>
<keyword evidence="3" id="KW-0808">Transferase</keyword>
<comment type="caution">
    <text evidence="8">The sequence shown here is derived from an EMBL/GenBank/DDBJ whole genome shotgun (WGS) entry which is preliminary data.</text>
</comment>
<feature type="transmembrane region" description="Helical" evidence="7">
    <location>
        <begin position="106"/>
        <end position="122"/>
    </location>
</feature>
<feature type="transmembrane region" description="Helical" evidence="7">
    <location>
        <begin position="129"/>
        <end position="147"/>
    </location>
</feature>
<evidence type="ECO:0000256" key="1">
    <source>
        <dbReference type="ARBA" id="ARBA00004651"/>
    </source>
</evidence>
<accession>A0ABP9C009</accession>
<protein>
    <submittedName>
        <fullName evidence="8">Glycosyltransferase family 4 protein</fullName>
    </submittedName>
</protein>
<feature type="transmembrane region" description="Helical" evidence="7">
    <location>
        <begin position="229"/>
        <end position="250"/>
    </location>
</feature>
<feature type="transmembrane region" description="Helical" evidence="7">
    <location>
        <begin position="48"/>
        <end position="68"/>
    </location>
</feature>
<gene>
    <name evidence="8" type="ORF">GCM10023307_29430</name>
</gene>
<dbReference type="EMBL" id="BAABJE010000015">
    <property type="protein sequence ID" value="GAA4801011.1"/>
    <property type="molecule type" value="Genomic_DNA"/>
</dbReference>
<evidence type="ECO:0000256" key="5">
    <source>
        <dbReference type="ARBA" id="ARBA00022989"/>
    </source>
</evidence>
<keyword evidence="6 7" id="KW-0472">Membrane</keyword>
<keyword evidence="2" id="KW-1003">Cell membrane</keyword>
<organism evidence="8 9">
    <name type="scientific">Lysobacter hankyongensis</name>
    <dbReference type="NCBI Taxonomy" id="1176535"/>
    <lineage>
        <taxon>Bacteria</taxon>
        <taxon>Pseudomonadati</taxon>
        <taxon>Pseudomonadota</taxon>
        <taxon>Gammaproteobacteria</taxon>
        <taxon>Lysobacterales</taxon>
        <taxon>Lysobacteraceae</taxon>
        <taxon>Lysobacter</taxon>
    </lineage>
</organism>
<evidence type="ECO:0000256" key="7">
    <source>
        <dbReference type="SAM" id="Phobius"/>
    </source>
</evidence>
<comment type="subcellular location">
    <subcellularLocation>
        <location evidence="1">Cell membrane</location>
        <topology evidence="1">Multi-pass membrane protein</topology>
    </subcellularLocation>
</comment>
<keyword evidence="5 7" id="KW-1133">Transmembrane helix</keyword>
<evidence type="ECO:0000313" key="9">
    <source>
        <dbReference type="Proteomes" id="UP001499959"/>
    </source>
</evidence>
<keyword evidence="9" id="KW-1185">Reference proteome</keyword>
<evidence type="ECO:0000256" key="4">
    <source>
        <dbReference type="ARBA" id="ARBA00022692"/>
    </source>
</evidence>
<reference evidence="9" key="1">
    <citation type="journal article" date="2019" name="Int. J. Syst. Evol. Microbiol.">
        <title>The Global Catalogue of Microorganisms (GCM) 10K type strain sequencing project: providing services to taxonomists for standard genome sequencing and annotation.</title>
        <authorList>
            <consortium name="The Broad Institute Genomics Platform"/>
            <consortium name="The Broad Institute Genome Sequencing Center for Infectious Disease"/>
            <person name="Wu L."/>
            <person name="Ma J."/>
        </authorList>
    </citation>
    <scope>NUCLEOTIDE SEQUENCE [LARGE SCALE GENOMIC DNA]</scope>
    <source>
        <strain evidence="9">JCM 18204</strain>
    </source>
</reference>
<feature type="transmembrane region" description="Helical" evidence="7">
    <location>
        <begin position="167"/>
        <end position="194"/>
    </location>
</feature>